<reference evidence="1 2" key="1">
    <citation type="submission" date="2016-02" db="EMBL/GenBank/DDBJ databases">
        <title>Comparative analysis of three nematocidal Bacillus thuringiensis strains.</title>
        <authorList>
            <person name="Hollensteiner J."/>
            <person name="Kloesener M."/>
            <person name="Bunk B."/>
            <person name="Sproeer C."/>
            <person name="Rosenstiel P."/>
            <person name="Schulte-Iserlohe R."/>
            <person name="Schulenburg H."/>
            <person name="Liesegang H."/>
        </authorList>
    </citation>
    <scope>NUCLEOTIDE SEQUENCE [LARGE SCALE GENOMIC DNA]</scope>
    <source>
        <strain evidence="1 2">Bt18247</strain>
        <plasmid evidence="1 2">p174778</plasmid>
    </source>
</reference>
<name>A0A9W3SZG9_BACTU</name>
<dbReference type="EMBL" id="CP015251">
    <property type="protein sequence ID" value="AOM14297.1"/>
    <property type="molecule type" value="Genomic_DNA"/>
</dbReference>
<geneLocation type="plasmid" evidence="1 2">
    <name>p174778</name>
</geneLocation>
<organism evidence="1 2">
    <name type="scientific">Bacillus thuringiensis Bt18247</name>
    <dbReference type="NCBI Taxonomy" id="1423143"/>
    <lineage>
        <taxon>Bacteria</taxon>
        <taxon>Bacillati</taxon>
        <taxon>Bacillota</taxon>
        <taxon>Bacilli</taxon>
        <taxon>Bacillales</taxon>
        <taxon>Bacillaceae</taxon>
        <taxon>Bacillus</taxon>
        <taxon>Bacillus cereus group</taxon>
    </lineage>
</organism>
<dbReference type="AlphaFoldDB" id="A0A9W3SZG9"/>
<sequence length="87" mass="9800">MIWSYPLSVQMSALNKIKLVSKIIKWCSNLFILLAMNSIIYMPKQANQINIKNNNIINCRKVHYGLAPPDAIDALAPVALLPHIGER</sequence>
<proteinExistence type="predicted"/>
<evidence type="ECO:0000313" key="1">
    <source>
        <dbReference type="EMBL" id="AOM14297.1"/>
    </source>
</evidence>
<keyword evidence="1" id="KW-0614">Plasmid</keyword>
<evidence type="ECO:0000313" key="2">
    <source>
        <dbReference type="Proteomes" id="UP000192743"/>
    </source>
</evidence>
<gene>
    <name evidence="1" type="ORF">BTI247_59670</name>
</gene>
<protein>
    <submittedName>
        <fullName evidence="1">Uncharacterized protein</fullName>
    </submittedName>
</protein>
<dbReference type="Proteomes" id="UP000192743">
    <property type="component" value="Plasmid p174778"/>
</dbReference>
<accession>A0A9W3SZG9</accession>
<dbReference type="RefSeq" id="WP_198174663.1">
    <property type="nucleotide sequence ID" value="NZ_CP015251.1"/>
</dbReference>